<dbReference type="Gene3D" id="3.40.960.10">
    <property type="entry name" value="VSR Endonuclease"/>
    <property type="match status" value="1"/>
</dbReference>
<evidence type="ECO:0000313" key="1">
    <source>
        <dbReference type="EMBL" id="MBS4894066.1"/>
    </source>
</evidence>
<dbReference type="EMBL" id="JAGZMU010000008">
    <property type="protein sequence ID" value="MBS4894066.1"/>
    <property type="molecule type" value="Genomic_DNA"/>
</dbReference>
<organism evidence="1 2">
    <name type="scientific">Veillonella parvula</name>
    <name type="common">Staphylococcus parvulus</name>
    <dbReference type="NCBI Taxonomy" id="29466"/>
    <lineage>
        <taxon>Bacteria</taxon>
        <taxon>Bacillati</taxon>
        <taxon>Bacillota</taxon>
        <taxon>Negativicutes</taxon>
        <taxon>Veillonellales</taxon>
        <taxon>Veillonellaceae</taxon>
        <taxon>Veillonella</taxon>
    </lineage>
</organism>
<evidence type="ECO:0000313" key="2">
    <source>
        <dbReference type="Proteomes" id="UP000778864"/>
    </source>
</evidence>
<name>A0A942WNW7_VEIPA</name>
<dbReference type="Proteomes" id="UP000778864">
    <property type="component" value="Unassembled WGS sequence"/>
</dbReference>
<proteinExistence type="predicted"/>
<dbReference type="RefSeq" id="WP_278468550.1">
    <property type="nucleotide sequence ID" value="NZ_JAGZMU010000008.1"/>
</dbReference>
<evidence type="ECO:0008006" key="3">
    <source>
        <dbReference type="Google" id="ProtNLM"/>
    </source>
</evidence>
<comment type="caution">
    <text evidence="1">The sequence shown here is derived from an EMBL/GenBank/DDBJ whole genome shotgun (WGS) entry which is preliminary data.</text>
</comment>
<protein>
    <recommendedName>
        <fullName evidence="3">DUF559 domain-containing protein</fullName>
    </recommendedName>
</protein>
<gene>
    <name evidence="1" type="ORF">KHZ90_09885</name>
</gene>
<sequence length="508" mass="59481">MCECMDKNRNLMIDWNKFKSNTNGKKLEGAKDSYVEFCKMLNETDFELVSDYIGVVNKVNLVYKFNDDIILNVRPSDFKNKTYKAIRIFKNDLIKNSDEFIKFVGLTDKNTLIAKIKTYDGGTVSINTNNYGIFINSRKDFYNKLKEIGGYTTDFYMGNESKMNIFIEDVKLNPIHPSNFKNKTYKSIDNFKNNLIKNGDKLIKFVGLTNGGSLIAKIKTLDGGIIDIDIAAYSKFTKSRKDFYNKLREVEGEITEFYQGKNTKINIFINDMKINSLEQNKFKRTYKVIIDFKNNLNKNSDKFIKFVGITKKGNLIAQIKTFDGDKKEIDIAKYDRFVKARQLTYNYCNSKGYKILSPYIGMMEKILIDFNCGHKPHWIIPSSLKRNHGCPICDESKGEKAIRMYLENNNIRFEQEYRFGDCKYKYTLPFDFYIPKYNLCIEFDGIQHFEANDFFGGNNIFKDTQKRDKIKNNYCKENGIKLLRIPYYELDNVEDILSEEFEKLRKVS</sequence>
<reference evidence="1" key="1">
    <citation type="submission" date="2021-02" db="EMBL/GenBank/DDBJ databases">
        <title>Infant gut strain persistence is associated with maternal origin, phylogeny, and functional potential including surface adhesion and iron acquisition.</title>
        <authorList>
            <person name="Lou Y.C."/>
        </authorList>
    </citation>
    <scope>NUCLEOTIDE SEQUENCE</scope>
    <source>
        <strain evidence="1">L3_108_031G1_dasL3_108_031G1_concoct_20</strain>
    </source>
</reference>
<dbReference type="AlphaFoldDB" id="A0A942WNW7"/>
<accession>A0A942WNW7</accession>